<dbReference type="Proteomes" id="UP000219440">
    <property type="component" value="Unassembled WGS sequence"/>
</dbReference>
<keyword evidence="2" id="KW-1185">Reference proteome</keyword>
<name>A0A2C8Z2A1_9MICO</name>
<dbReference type="SUPFAM" id="SSF88723">
    <property type="entry name" value="PIN domain-like"/>
    <property type="match status" value="1"/>
</dbReference>
<dbReference type="EMBL" id="OCST01000002">
    <property type="protein sequence ID" value="SOE57732.1"/>
    <property type="molecule type" value="Genomic_DNA"/>
</dbReference>
<sequence>MTDSVKTLRHAGLRLGIPAQFAEAEVAEEDGDGERQVKLQIASQRTYLVRPFSATLHDEMVSTPESVYRSDGFLEIVEPSVVELRWPRYGESDVRPMGRPVTIDLSVCLRGMFAEDFGKKDLIFVSAAMAADLAVYFIAKLGSDRRPIKSMSFRPWKHSIPVPLDAAIIELASLICHDAPELGTGRLTRTDVLCAATAIHYSSPLYTTDPEKYDGIGSGLKLIQYGPPLPAPPEKTEPDWADTITAVNKGREVTDRLIAPLLDSSIPLVDRANCIFYVFTRTTSDDRGWKDAILAIADQLPFRELDDDLRLDLIGALGGGWPLPRPRKVFDVIGGWGVWPTDASDEILAELADETYDFGALDWYRSYLLMGGLDTARVNEEIERVKVKEALPSRERINQLIAGMGKTDF</sequence>
<gene>
    <name evidence="1" type="ORF">SAMN06296378_0668</name>
</gene>
<evidence type="ECO:0008006" key="3">
    <source>
        <dbReference type="Google" id="ProtNLM"/>
    </source>
</evidence>
<dbReference type="InterPro" id="IPR029060">
    <property type="entry name" value="PIN-like_dom_sf"/>
</dbReference>
<evidence type="ECO:0000313" key="2">
    <source>
        <dbReference type="Proteomes" id="UP000219440"/>
    </source>
</evidence>
<reference evidence="1 2" key="1">
    <citation type="submission" date="2017-09" db="EMBL/GenBank/DDBJ databases">
        <authorList>
            <person name="Ehlers B."/>
            <person name="Leendertz F.H."/>
        </authorList>
    </citation>
    <scope>NUCLEOTIDE SEQUENCE [LARGE SCALE GENOMIC DNA]</scope>
    <source>
        <strain evidence="1 2">CGMCC 1.05381</strain>
    </source>
</reference>
<accession>A0A2C8Z2A1</accession>
<dbReference type="Gene3D" id="3.40.50.1010">
    <property type="entry name" value="5'-nuclease"/>
    <property type="match status" value="1"/>
</dbReference>
<proteinExistence type="predicted"/>
<organism evidence="1 2">
    <name type="scientific">Salinibacterium xinjiangense</name>
    <dbReference type="NCBI Taxonomy" id="386302"/>
    <lineage>
        <taxon>Bacteria</taxon>
        <taxon>Bacillati</taxon>
        <taxon>Actinomycetota</taxon>
        <taxon>Actinomycetes</taxon>
        <taxon>Micrococcales</taxon>
        <taxon>Microbacteriaceae</taxon>
        <taxon>Salinibacterium</taxon>
    </lineage>
</organism>
<evidence type="ECO:0000313" key="1">
    <source>
        <dbReference type="EMBL" id="SOE57732.1"/>
    </source>
</evidence>
<dbReference type="AlphaFoldDB" id="A0A2C8Z2A1"/>
<protein>
    <recommendedName>
        <fullName evidence="3">PIN domain-containing protein</fullName>
    </recommendedName>
</protein>